<feature type="region of interest" description="Disordered" evidence="2">
    <location>
        <begin position="119"/>
        <end position="138"/>
    </location>
</feature>
<evidence type="ECO:0000313" key="4">
    <source>
        <dbReference type="EMBL" id="RKF55588.1"/>
    </source>
</evidence>
<evidence type="ECO:0000259" key="3">
    <source>
        <dbReference type="Pfam" id="PF04921"/>
    </source>
</evidence>
<sequence length="404" mass="46019">MTQSSSGTTTPNHNPSTSQHRFTSQTETAEDILSKQTQGLVALSDFRKKRAQVIEAKERDAQASLRLALNAGGNGTGRLGSTDTGADIHRPQSTENIDKRKKKKRKIETPTLSFNIDEEEEGGVNGTQSEKKSCVISDDVQDRKNDRNIKSESLHHDSIKAHESKIKTKISVNSNLSVTPRALTKVALQREEQTRENLQKEFLLLQERIKSTEIEIPFVFYDGTNIPGGTCRVKKGDYIWVFLDRSRKAGAELKIGERVNSKRQWARIGVDDLMLVRGDLIIPHHYDFYYFIINRIHGPDNRILFNFSSDFSSFASTIPKSSDLDHYEPLSRPLNKSNVKGETQSEPFLEGRGDDQTLTKVVDRRWYERNKHIFPASVWQEFDPKKDYKKEVKRDLGGNAFFFA</sequence>
<dbReference type="Proteomes" id="UP000285405">
    <property type="component" value="Unassembled WGS sequence"/>
</dbReference>
<organism evidence="4 5">
    <name type="scientific">Golovinomyces cichoracearum</name>
    <dbReference type="NCBI Taxonomy" id="62708"/>
    <lineage>
        <taxon>Eukaryota</taxon>
        <taxon>Fungi</taxon>
        <taxon>Dikarya</taxon>
        <taxon>Ascomycota</taxon>
        <taxon>Pezizomycotina</taxon>
        <taxon>Leotiomycetes</taxon>
        <taxon>Erysiphales</taxon>
        <taxon>Erysiphaceae</taxon>
        <taxon>Golovinomyces</taxon>
    </lineage>
</organism>
<comment type="caution">
    <text evidence="4">The sequence shown here is derived from an EMBL/GenBank/DDBJ whole genome shotgun (WGS) entry which is preliminary data.</text>
</comment>
<dbReference type="InterPro" id="IPR007005">
    <property type="entry name" value="XAP5"/>
</dbReference>
<feature type="compositionally biased region" description="Polar residues" evidence="2">
    <location>
        <begin position="334"/>
        <end position="346"/>
    </location>
</feature>
<dbReference type="Pfam" id="PF04921">
    <property type="entry name" value="XAP5"/>
    <property type="match status" value="1"/>
</dbReference>
<reference evidence="4 5" key="1">
    <citation type="journal article" date="2018" name="BMC Genomics">
        <title>Comparative genome analyses reveal sequence features reflecting distinct modes of host-adaptation between dicot and monocot powdery mildew.</title>
        <authorList>
            <person name="Wu Y."/>
            <person name="Ma X."/>
            <person name="Pan Z."/>
            <person name="Kale S.D."/>
            <person name="Song Y."/>
            <person name="King H."/>
            <person name="Zhang Q."/>
            <person name="Presley C."/>
            <person name="Deng X."/>
            <person name="Wei C.I."/>
            <person name="Xiao S."/>
        </authorList>
    </citation>
    <scope>NUCLEOTIDE SEQUENCE [LARGE SCALE GENOMIC DNA]</scope>
    <source>
        <strain evidence="4">UCSC1</strain>
    </source>
</reference>
<evidence type="ECO:0000313" key="5">
    <source>
        <dbReference type="Proteomes" id="UP000285405"/>
    </source>
</evidence>
<feature type="coiled-coil region" evidence="1">
    <location>
        <begin position="181"/>
        <end position="215"/>
    </location>
</feature>
<protein>
    <submittedName>
        <fullName evidence="4">Protein FAM50-like protein</fullName>
    </submittedName>
</protein>
<dbReference type="GO" id="GO:0005634">
    <property type="term" value="C:nucleus"/>
    <property type="evidence" value="ECO:0007669"/>
    <property type="project" value="InterPro"/>
</dbReference>
<accession>A0A420HDT2</accession>
<dbReference type="InterPro" id="IPR048337">
    <property type="entry name" value="FAM50A/XAP5_C"/>
</dbReference>
<dbReference type="EMBL" id="MCBR01020273">
    <property type="protein sequence ID" value="RKF55588.1"/>
    <property type="molecule type" value="Genomic_DNA"/>
</dbReference>
<proteinExistence type="predicted"/>
<feature type="region of interest" description="Disordered" evidence="2">
    <location>
        <begin position="331"/>
        <end position="352"/>
    </location>
</feature>
<evidence type="ECO:0000256" key="1">
    <source>
        <dbReference type="SAM" id="Coils"/>
    </source>
</evidence>
<feature type="compositionally biased region" description="Polar residues" evidence="2">
    <location>
        <begin position="1"/>
        <end position="27"/>
    </location>
</feature>
<feature type="compositionally biased region" description="Basic and acidic residues" evidence="2">
    <location>
        <begin position="86"/>
        <end position="98"/>
    </location>
</feature>
<evidence type="ECO:0000256" key="2">
    <source>
        <dbReference type="SAM" id="MobiDB-lite"/>
    </source>
</evidence>
<dbReference type="PANTHER" id="PTHR12722:SF0">
    <property type="entry name" value="PROTEIN FAM50A"/>
    <property type="match status" value="1"/>
</dbReference>
<dbReference type="GO" id="GO:0006325">
    <property type="term" value="P:chromatin organization"/>
    <property type="evidence" value="ECO:0007669"/>
    <property type="project" value="TreeGrafter"/>
</dbReference>
<feature type="domain" description="FAM50A/XAP5 C-terminal" evidence="3">
    <location>
        <begin position="212"/>
        <end position="392"/>
    </location>
</feature>
<dbReference type="OrthoDB" id="1562195at2759"/>
<keyword evidence="1" id="KW-0175">Coiled coil</keyword>
<feature type="region of interest" description="Disordered" evidence="2">
    <location>
        <begin position="1"/>
        <end position="41"/>
    </location>
</feature>
<name>A0A420HDT2_9PEZI</name>
<dbReference type="AlphaFoldDB" id="A0A420HDT2"/>
<feature type="region of interest" description="Disordered" evidence="2">
    <location>
        <begin position="72"/>
        <end position="106"/>
    </location>
</feature>
<dbReference type="PANTHER" id="PTHR12722">
    <property type="entry name" value="XAP-5 PROTEIN-RELATED"/>
    <property type="match status" value="1"/>
</dbReference>
<gene>
    <name evidence="4" type="ORF">GcC1_202007</name>
</gene>